<dbReference type="PANTHER" id="PTHR34985:SF1">
    <property type="entry name" value="SLR0554 PROTEIN"/>
    <property type="match status" value="1"/>
</dbReference>
<dbReference type="Proteomes" id="UP000238493">
    <property type="component" value="Unassembled WGS sequence"/>
</dbReference>
<proteinExistence type="predicted"/>
<evidence type="ECO:0000313" key="3">
    <source>
        <dbReference type="Proteomes" id="UP000238493"/>
    </source>
</evidence>
<dbReference type="InterPro" id="IPR027417">
    <property type="entry name" value="P-loop_NTPase"/>
</dbReference>
<feature type="domain" description="Virulence-associated protein E-like" evidence="1">
    <location>
        <begin position="182"/>
        <end position="394"/>
    </location>
</feature>
<dbReference type="SUPFAM" id="SSF52540">
    <property type="entry name" value="P-loop containing nucleoside triphosphate hydrolases"/>
    <property type="match status" value="1"/>
</dbReference>
<comment type="caution">
    <text evidence="2">The sequence shown here is derived from an EMBL/GenBank/DDBJ whole genome shotgun (WGS) entry which is preliminary data.</text>
</comment>
<dbReference type="AlphaFoldDB" id="A0A2S7IV28"/>
<dbReference type="PANTHER" id="PTHR34985">
    <property type="entry name" value="SLR0554 PROTEIN"/>
    <property type="match status" value="1"/>
</dbReference>
<gene>
    <name evidence="2" type="ORF">C3731_20035</name>
</gene>
<name>A0A2S7IV28_9HYPH</name>
<keyword evidence="3" id="KW-1185">Reference proteome</keyword>
<accession>A0A2S7IV28</accession>
<dbReference type="EMBL" id="PTRC01000044">
    <property type="protein sequence ID" value="PQA71808.1"/>
    <property type="molecule type" value="Genomic_DNA"/>
</dbReference>
<protein>
    <submittedName>
        <fullName evidence="2">Virulence protein E</fullName>
    </submittedName>
</protein>
<evidence type="ECO:0000313" key="2">
    <source>
        <dbReference type="EMBL" id="PQA71808.1"/>
    </source>
</evidence>
<dbReference type="InterPro" id="IPR007936">
    <property type="entry name" value="VapE-like_dom"/>
</dbReference>
<evidence type="ECO:0000259" key="1">
    <source>
        <dbReference type="Pfam" id="PF05272"/>
    </source>
</evidence>
<dbReference type="OrthoDB" id="9763644at2"/>
<dbReference type="Pfam" id="PF05272">
    <property type="entry name" value="VapE-like_dom"/>
    <property type="match status" value="1"/>
</dbReference>
<organism evidence="2 3">
    <name type="scientific">Brucella oryzae</name>
    <dbReference type="NCBI Taxonomy" id="335286"/>
    <lineage>
        <taxon>Bacteria</taxon>
        <taxon>Pseudomonadati</taxon>
        <taxon>Pseudomonadota</taxon>
        <taxon>Alphaproteobacteria</taxon>
        <taxon>Hyphomicrobiales</taxon>
        <taxon>Brucellaceae</taxon>
        <taxon>Brucella/Ochrobactrum group</taxon>
        <taxon>Brucella</taxon>
    </lineage>
</organism>
<sequence>MPTTAYAKECGWFLIENGGWAVGEILKMEKEVMARVVRELDATDLALVTTDDLAMKDLLPVLSKPNEVQTFSSFLDRKQARKGKAQAELNRQANPGGFAPSVANAKLAITKLGIRMKFDKFHMRMEIEGYDKPVGEAFADTVLKLRDVVIENFDFDPGQRNVEDAARLLAMQNAFDPVRDYLDGLVWDGTPRLDTWLSVYLGAANDELTRAIGRAVLVAGVRRVRRPGCKFDAMLVLEGPQGRGKSSALKVLAGGDDNFTDALDFRQNYKEHQELLLGKWIVEAPELDGLGQSDVRRAKQFISKTHDRARAAYARTVEEVPRRCILIGTTNDDHYLKDPTGNRRFWPVVTGEIDLAALRDARDQLWAEAAMVEPGETDPVTIPEHLWTVAAERQAERVEADPWEDTLAALLPKLAKRAEGELRIATSSIFASALAMEMPNVTTRDSRRLGDCMRRLGWTGPKLIWAGDKPVRGYVKQDGMVLTDDE</sequence>
<reference evidence="2 3" key="1">
    <citation type="submission" date="2018-02" db="EMBL/GenBank/DDBJ databases">
        <title>Draft genome sequence of Ochrobactrum oryzae found in Brazil.</title>
        <authorList>
            <person name="Cerdeira L."/>
            <person name="Andrade F."/>
            <person name="Zacariotto T."/>
            <person name="Barbosa B."/>
            <person name="Santos S."/>
            <person name="Cassetari V."/>
            <person name="Lincopan N."/>
        </authorList>
    </citation>
    <scope>NUCLEOTIDE SEQUENCE [LARGE SCALE GENOMIC DNA]</scope>
    <source>
        <strain evidence="2 3">OA447</strain>
    </source>
</reference>